<proteinExistence type="predicted"/>
<keyword evidence="3" id="KW-1185">Reference proteome</keyword>
<protein>
    <recommendedName>
        <fullName evidence="4">MFS transporter</fullName>
    </recommendedName>
</protein>
<feature type="transmembrane region" description="Helical" evidence="1">
    <location>
        <begin position="289"/>
        <end position="307"/>
    </location>
</feature>
<feature type="transmembrane region" description="Helical" evidence="1">
    <location>
        <begin position="172"/>
        <end position="190"/>
    </location>
</feature>
<keyword evidence="1" id="KW-0812">Transmembrane</keyword>
<evidence type="ECO:0000256" key="1">
    <source>
        <dbReference type="SAM" id="Phobius"/>
    </source>
</evidence>
<feature type="transmembrane region" description="Helical" evidence="1">
    <location>
        <begin position="105"/>
        <end position="126"/>
    </location>
</feature>
<evidence type="ECO:0000313" key="3">
    <source>
        <dbReference type="Proteomes" id="UP000322244"/>
    </source>
</evidence>
<dbReference type="AlphaFoldDB" id="A0A5A7SAG2"/>
<feature type="transmembrane region" description="Helical" evidence="1">
    <location>
        <begin position="75"/>
        <end position="93"/>
    </location>
</feature>
<feature type="transmembrane region" description="Helical" evidence="1">
    <location>
        <begin position="367"/>
        <end position="389"/>
    </location>
</feature>
<dbReference type="OrthoDB" id="4466349at2"/>
<dbReference type="EMBL" id="VLNY01000006">
    <property type="protein sequence ID" value="KAA0022172.1"/>
    <property type="molecule type" value="Genomic_DNA"/>
</dbReference>
<reference evidence="2 3" key="1">
    <citation type="submission" date="2019-07" db="EMBL/GenBank/DDBJ databases">
        <title>Rhodococcus cavernicolus sp. nov., isolated from a cave.</title>
        <authorList>
            <person name="Lee S.D."/>
        </authorList>
    </citation>
    <scope>NUCLEOTIDE SEQUENCE [LARGE SCALE GENOMIC DNA]</scope>
    <source>
        <strain evidence="2 3">C1-24</strain>
    </source>
</reference>
<name>A0A5A7SAG2_9NOCA</name>
<comment type="caution">
    <text evidence="2">The sequence shown here is derived from an EMBL/GenBank/DDBJ whole genome shotgun (WGS) entry which is preliminary data.</text>
</comment>
<feature type="transmembrane region" description="Helical" evidence="1">
    <location>
        <begin position="433"/>
        <end position="454"/>
    </location>
</feature>
<dbReference type="RefSeq" id="WP_149430933.1">
    <property type="nucleotide sequence ID" value="NZ_VLNY01000006.1"/>
</dbReference>
<evidence type="ECO:0008006" key="4">
    <source>
        <dbReference type="Google" id="ProtNLM"/>
    </source>
</evidence>
<dbReference type="Proteomes" id="UP000322244">
    <property type="component" value="Unassembled WGS sequence"/>
</dbReference>
<feature type="transmembrane region" description="Helical" evidence="1">
    <location>
        <begin position="233"/>
        <end position="252"/>
    </location>
</feature>
<evidence type="ECO:0000313" key="2">
    <source>
        <dbReference type="EMBL" id="KAA0022172.1"/>
    </source>
</evidence>
<organism evidence="2 3">
    <name type="scientific">Antrihabitans cavernicola</name>
    <dbReference type="NCBI Taxonomy" id="2495913"/>
    <lineage>
        <taxon>Bacteria</taxon>
        <taxon>Bacillati</taxon>
        <taxon>Actinomycetota</taxon>
        <taxon>Actinomycetes</taxon>
        <taxon>Mycobacteriales</taxon>
        <taxon>Nocardiaceae</taxon>
        <taxon>Antrihabitans</taxon>
    </lineage>
</organism>
<feature type="transmembrane region" description="Helical" evidence="1">
    <location>
        <begin position="202"/>
        <end position="221"/>
    </location>
</feature>
<gene>
    <name evidence="2" type="ORF">FOY51_14330</name>
</gene>
<feature type="transmembrane region" description="Helical" evidence="1">
    <location>
        <begin position="133"/>
        <end position="152"/>
    </location>
</feature>
<keyword evidence="1" id="KW-1133">Transmembrane helix</keyword>
<feature type="transmembrane region" description="Helical" evidence="1">
    <location>
        <begin position="314"/>
        <end position="331"/>
    </location>
</feature>
<feature type="transmembrane region" description="Helical" evidence="1">
    <location>
        <begin position="337"/>
        <end position="355"/>
    </location>
</feature>
<sequence>MPPILRELITLVAGLFGAGLAGFVLADARSGNWAFIADPAQLERWHSSAPSGVAIGVVVAVLVCILIGQQGSSRGAWVAVAVFSLIVGIITAIQQQFTSLDVVTALHYVRAVAAGGILGAVIAALWARAPGRLAVSVGAVSAFLLAKAWNSAGAIGGTRIGTAASQLGDPPSWLSIAAILLAVAAAWTAQTGFRLQRPDPRSLRVVIVGAIVLALAHRLLGQWIGNQEYGSRIRIWVVIAISLVIVLASVELIARFAPAPDGRFLLAATGCAAAAMPVLGDFASATISGQWIILVGVLAVVVGLRLSVDRPHPVAGLAVAALIPLVTAAWPTFGNDGVLLLVRVAVLGFGIAHAVGSTFPTEPAIAALGLGIPFSAFVLTEAASVPLRFNFYGGSYEPLSDTYYSPLPGVTSSDAFSTSLSIEFTEVSNDLRFVGIALLLTVVFCAAAILVPTIPRASRR</sequence>
<feature type="transmembrane region" description="Helical" evidence="1">
    <location>
        <begin position="264"/>
        <end position="283"/>
    </location>
</feature>
<accession>A0A5A7SAG2</accession>
<feature type="transmembrane region" description="Helical" evidence="1">
    <location>
        <begin position="50"/>
        <end position="68"/>
    </location>
</feature>
<keyword evidence="1" id="KW-0472">Membrane</keyword>